<name>A0AA39YG03_9PEZI</name>
<accession>A0AA39YG03</accession>
<comment type="caution">
    <text evidence="2">The sequence shown here is derived from an EMBL/GenBank/DDBJ whole genome shotgun (WGS) entry which is preliminary data.</text>
</comment>
<dbReference type="AlphaFoldDB" id="A0AA39YG03"/>
<evidence type="ECO:0000313" key="3">
    <source>
        <dbReference type="Proteomes" id="UP001174936"/>
    </source>
</evidence>
<feature type="region of interest" description="Disordered" evidence="1">
    <location>
        <begin position="506"/>
        <end position="528"/>
    </location>
</feature>
<gene>
    <name evidence="2" type="ORF">B0T16DRAFT_453676</name>
</gene>
<evidence type="ECO:0000313" key="2">
    <source>
        <dbReference type="EMBL" id="KAK0651175.1"/>
    </source>
</evidence>
<dbReference type="EMBL" id="JAULSV010000002">
    <property type="protein sequence ID" value="KAK0651175.1"/>
    <property type="molecule type" value="Genomic_DNA"/>
</dbReference>
<proteinExistence type="predicted"/>
<reference evidence="2" key="1">
    <citation type="submission" date="2023-06" db="EMBL/GenBank/DDBJ databases">
        <title>Genome-scale phylogeny and comparative genomics of the fungal order Sordariales.</title>
        <authorList>
            <consortium name="Lawrence Berkeley National Laboratory"/>
            <person name="Hensen N."/>
            <person name="Bonometti L."/>
            <person name="Westerberg I."/>
            <person name="Brannstrom I.O."/>
            <person name="Guillou S."/>
            <person name="Cros-Aarteil S."/>
            <person name="Calhoun S."/>
            <person name="Haridas S."/>
            <person name="Kuo A."/>
            <person name="Mondo S."/>
            <person name="Pangilinan J."/>
            <person name="Riley R."/>
            <person name="Labutti K."/>
            <person name="Andreopoulos B."/>
            <person name="Lipzen A."/>
            <person name="Chen C."/>
            <person name="Yanf M."/>
            <person name="Daum C."/>
            <person name="Ng V."/>
            <person name="Clum A."/>
            <person name="Steindorff A."/>
            <person name="Ohm R."/>
            <person name="Martin F."/>
            <person name="Silar P."/>
            <person name="Natvig D."/>
            <person name="Lalanne C."/>
            <person name="Gautier V."/>
            <person name="Ament-Velasquez S.L."/>
            <person name="Kruys A."/>
            <person name="Hutchinson M.I."/>
            <person name="Powell A.J."/>
            <person name="Barry K."/>
            <person name="Miller A.N."/>
            <person name="Grigoriev I.V."/>
            <person name="Debuchy R."/>
            <person name="Gladieux P."/>
            <person name="Thoren M.H."/>
            <person name="Johannesson H."/>
        </authorList>
    </citation>
    <scope>NUCLEOTIDE SEQUENCE</scope>
    <source>
        <strain evidence="2">SMH2532-1</strain>
    </source>
</reference>
<feature type="compositionally biased region" description="Polar residues" evidence="1">
    <location>
        <begin position="394"/>
        <end position="404"/>
    </location>
</feature>
<evidence type="ECO:0000256" key="1">
    <source>
        <dbReference type="SAM" id="MobiDB-lite"/>
    </source>
</evidence>
<organism evidence="2 3">
    <name type="scientific">Cercophora newfieldiana</name>
    <dbReference type="NCBI Taxonomy" id="92897"/>
    <lineage>
        <taxon>Eukaryota</taxon>
        <taxon>Fungi</taxon>
        <taxon>Dikarya</taxon>
        <taxon>Ascomycota</taxon>
        <taxon>Pezizomycotina</taxon>
        <taxon>Sordariomycetes</taxon>
        <taxon>Sordariomycetidae</taxon>
        <taxon>Sordariales</taxon>
        <taxon>Lasiosphaeriaceae</taxon>
        <taxon>Cercophora</taxon>
    </lineage>
</organism>
<protein>
    <submittedName>
        <fullName evidence="2">Uncharacterized protein</fullName>
    </submittedName>
</protein>
<feature type="region of interest" description="Disordered" evidence="1">
    <location>
        <begin position="466"/>
        <end position="490"/>
    </location>
</feature>
<keyword evidence="3" id="KW-1185">Reference proteome</keyword>
<sequence length="528" mass="58110">MSLPTSPRSPTESSAPAPTLHRRIRKYGRYGYERFDDRTEGAVLAGHGSIGKVHVNCRFLFKRSKWGFLGERDRPAGIIYLDLDFRQPPGSTLESAAVEVKFSAPGDDTTSRKKPSKSSKRSGSDDCKARITHYYGPLQLNGEPRHVVELSTTQLIPEANVAGFGAGGLGAKKERHKVVASRWKFCGHLVPGQSWAFQCLKWELTENKFDAEPDRSNTIHTAFAFEHDNEDCIMTIEVSGKLRGWRDLVKNRMKFGGERDGTIANLIHFPKKIDWDTPLDEDARRLAETMRHENLHEIPFEMPSRRPAKLPEAQPPMPQGVNAANFLMEQGASAQPPQLAQATFLIGESPSSGHATTIPLIDFARAAGLAAGPLTTTPPHPPLGRVSTIREESSFNSSAGSTTVVEDDDREPGNSFSKVTSSQTNPSTVKLNAAATLQSILAMLRLASLMQFLTLVLFRNTAARATTETPHPAIAAPSRPSDTTESRRTRLPFDYSIPLGERRIPVEQRERLREPSLARSAMSTSIGA</sequence>
<feature type="compositionally biased region" description="Polar residues" evidence="1">
    <location>
        <begin position="414"/>
        <end position="426"/>
    </location>
</feature>
<feature type="region of interest" description="Disordered" evidence="1">
    <location>
        <begin position="389"/>
        <end position="426"/>
    </location>
</feature>
<feature type="region of interest" description="Disordered" evidence="1">
    <location>
        <begin position="104"/>
        <end position="127"/>
    </location>
</feature>
<feature type="compositionally biased region" description="Basic and acidic residues" evidence="1">
    <location>
        <begin position="506"/>
        <end position="516"/>
    </location>
</feature>
<dbReference type="Proteomes" id="UP001174936">
    <property type="component" value="Unassembled WGS sequence"/>
</dbReference>